<dbReference type="RefSeq" id="WP_191299334.1">
    <property type="nucleotide sequence ID" value="NZ_BNAR01000005.1"/>
</dbReference>
<comment type="caution">
    <text evidence="2">The sequence shown here is derived from an EMBL/GenBank/DDBJ whole genome shotgun (WGS) entry which is preliminary data.</text>
</comment>
<dbReference type="PROSITE" id="PS51186">
    <property type="entry name" value="GNAT"/>
    <property type="match status" value="1"/>
</dbReference>
<dbReference type="SUPFAM" id="SSF55729">
    <property type="entry name" value="Acyl-CoA N-acyltransferases (Nat)"/>
    <property type="match status" value="1"/>
</dbReference>
<accession>A0ABQ3MPS0</accession>
<dbReference type="Proteomes" id="UP000605568">
    <property type="component" value="Unassembled WGS sequence"/>
</dbReference>
<evidence type="ECO:0000313" key="3">
    <source>
        <dbReference type="Proteomes" id="UP000605568"/>
    </source>
</evidence>
<dbReference type="Pfam" id="PF00583">
    <property type="entry name" value="Acetyltransf_1"/>
    <property type="match status" value="1"/>
</dbReference>
<evidence type="ECO:0000259" key="1">
    <source>
        <dbReference type="PROSITE" id="PS51186"/>
    </source>
</evidence>
<protein>
    <recommendedName>
        <fullName evidence="1">N-acetyltransferase domain-containing protein</fullName>
    </recommendedName>
</protein>
<name>A0ABQ3MPS0_9PSEU</name>
<dbReference type="EMBL" id="BNAR01000005">
    <property type="protein sequence ID" value="GHH42450.1"/>
    <property type="molecule type" value="Genomic_DNA"/>
</dbReference>
<organism evidence="2 3">
    <name type="scientific">Lentzea cavernae</name>
    <dbReference type="NCBI Taxonomy" id="2020703"/>
    <lineage>
        <taxon>Bacteria</taxon>
        <taxon>Bacillati</taxon>
        <taxon>Actinomycetota</taxon>
        <taxon>Actinomycetes</taxon>
        <taxon>Pseudonocardiales</taxon>
        <taxon>Pseudonocardiaceae</taxon>
        <taxon>Lentzea</taxon>
    </lineage>
</organism>
<dbReference type="Gene3D" id="3.40.630.30">
    <property type="match status" value="1"/>
</dbReference>
<gene>
    <name evidence="2" type="ORF">GCM10017774_38840</name>
</gene>
<evidence type="ECO:0000313" key="2">
    <source>
        <dbReference type="EMBL" id="GHH42450.1"/>
    </source>
</evidence>
<dbReference type="CDD" id="cd04301">
    <property type="entry name" value="NAT_SF"/>
    <property type="match status" value="1"/>
</dbReference>
<proteinExistence type="predicted"/>
<dbReference type="InterPro" id="IPR016181">
    <property type="entry name" value="Acyl_CoA_acyltransferase"/>
</dbReference>
<feature type="domain" description="N-acetyltransferase" evidence="1">
    <location>
        <begin position="16"/>
        <end position="175"/>
    </location>
</feature>
<dbReference type="InterPro" id="IPR000182">
    <property type="entry name" value="GNAT_dom"/>
</dbReference>
<reference evidence="3" key="1">
    <citation type="journal article" date="2019" name="Int. J. Syst. Evol. Microbiol.">
        <title>The Global Catalogue of Microorganisms (GCM) 10K type strain sequencing project: providing services to taxonomists for standard genome sequencing and annotation.</title>
        <authorList>
            <consortium name="The Broad Institute Genomics Platform"/>
            <consortium name="The Broad Institute Genome Sequencing Center for Infectious Disease"/>
            <person name="Wu L."/>
            <person name="Ma J."/>
        </authorList>
    </citation>
    <scope>NUCLEOTIDE SEQUENCE [LARGE SCALE GENOMIC DNA]</scope>
    <source>
        <strain evidence="3">CGMCC 4.7367</strain>
    </source>
</reference>
<keyword evidence="3" id="KW-1185">Reference proteome</keyword>
<sequence length="240" mass="26318">MNSSGDEPTPPSIRRRDWRSVPEAEYRQIRLLWEEAFPPGERSAHDTVSRRDSTWLWTAHSADGHLIGFATALRLSSSGVAYLEYLAVSPSARGTGTGAAMLSAIATDLQAERTVNGIVLEVEDPLRTPGRDPLLARRVAFYERWGARPVPSLNDYSMPDLANPGGLVPMTLLWRGIRDESMLTPDGVAKVLTDLYRGYYAHAASEDHLENMLERVTPAVPAVSAARGPGCRSGHRPSRS</sequence>